<comment type="caution">
    <text evidence="3">The sequence shown here is derived from an EMBL/GenBank/DDBJ whole genome shotgun (WGS) entry which is preliminary data.</text>
</comment>
<feature type="compositionally biased region" description="Basic and acidic residues" evidence="1">
    <location>
        <begin position="122"/>
        <end position="206"/>
    </location>
</feature>
<keyword evidence="2" id="KW-0472">Membrane</keyword>
<dbReference type="SUPFAM" id="SSF74653">
    <property type="entry name" value="TolA/TonB C-terminal domain"/>
    <property type="match status" value="1"/>
</dbReference>
<keyword evidence="2" id="KW-1133">Transmembrane helix</keyword>
<sequence>MRETRADSTLAVVLAIALHAFLFALMFIGLWWTRDAAPIAAAGSPISAEMVDTSELSTQMRRALAREPEPLPEPEPEPTPPRQVKEDAAPLPQPLPEPAPQESPVPKQQQAQDFVPEPSPIEQEKVDRNAISAETREREQEEKRRQEQVDLTERKKQDEAERKFRLAEQQRDEKLKKLQAERAKAEREAKLAEQKLKQIAEVRARQASDSAASAPPPPGNNGVDAGLQARYAAAIQEAVLRNWTRPENVPQGQRCRIYITQLPGGDVMSAKVDPSCPYDELGRRSVEAAVLKAKPLPYAGFESVFQRNLILNFEAQDR</sequence>
<evidence type="ECO:0000313" key="3">
    <source>
        <dbReference type="EMBL" id="MFC3659687.1"/>
    </source>
</evidence>
<keyword evidence="4" id="KW-1185">Reference proteome</keyword>
<dbReference type="Gene3D" id="3.30.1150.10">
    <property type="match status" value="1"/>
</dbReference>
<name>A0ABV7URS8_9GAMM</name>
<dbReference type="RefSeq" id="WP_386707733.1">
    <property type="nucleotide sequence ID" value="NZ_JBHRYF010000002.1"/>
</dbReference>
<reference evidence="4" key="1">
    <citation type="journal article" date="2019" name="Int. J. Syst. Evol. Microbiol.">
        <title>The Global Catalogue of Microorganisms (GCM) 10K type strain sequencing project: providing services to taxonomists for standard genome sequencing and annotation.</title>
        <authorList>
            <consortium name="The Broad Institute Genomics Platform"/>
            <consortium name="The Broad Institute Genome Sequencing Center for Infectious Disease"/>
            <person name="Wu L."/>
            <person name="Ma J."/>
        </authorList>
    </citation>
    <scope>NUCLEOTIDE SEQUENCE [LARGE SCALE GENOMIC DNA]</scope>
    <source>
        <strain evidence="4">KCTC 42211</strain>
    </source>
</reference>
<dbReference type="Proteomes" id="UP001595724">
    <property type="component" value="Unassembled WGS sequence"/>
</dbReference>
<organism evidence="3 4">
    <name type="scientific">Luteimonas notoginsengisoli</name>
    <dbReference type="NCBI Taxonomy" id="1578200"/>
    <lineage>
        <taxon>Bacteria</taxon>
        <taxon>Pseudomonadati</taxon>
        <taxon>Pseudomonadota</taxon>
        <taxon>Gammaproteobacteria</taxon>
        <taxon>Lysobacterales</taxon>
        <taxon>Lysobacteraceae</taxon>
        <taxon>Luteimonas</taxon>
    </lineage>
</organism>
<evidence type="ECO:0000256" key="2">
    <source>
        <dbReference type="SAM" id="Phobius"/>
    </source>
</evidence>
<dbReference type="EMBL" id="JBHRYF010000002">
    <property type="protein sequence ID" value="MFC3659687.1"/>
    <property type="molecule type" value="Genomic_DNA"/>
</dbReference>
<feature type="region of interest" description="Disordered" evidence="1">
    <location>
        <begin position="51"/>
        <end position="225"/>
    </location>
</feature>
<feature type="transmembrane region" description="Helical" evidence="2">
    <location>
        <begin position="12"/>
        <end position="32"/>
    </location>
</feature>
<evidence type="ECO:0000313" key="4">
    <source>
        <dbReference type="Proteomes" id="UP001595724"/>
    </source>
</evidence>
<proteinExistence type="predicted"/>
<keyword evidence="2" id="KW-0812">Transmembrane</keyword>
<gene>
    <name evidence="3" type="ORF">ACFOM9_06280</name>
</gene>
<dbReference type="Pfam" id="PF13103">
    <property type="entry name" value="TonB_2"/>
    <property type="match status" value="1"/>
</dbReference>
<accession>A0ABV7URS8</accession>
<feature type="compositionally biased region" description="Pro residues" evidence="1">
    <location>
        <begin position="91"/>
        <end position="103"/>
    </location>
</feature>
<evidence type="ECO:0000256" key="1">
    <source>
        <dbReference type="SAM" id="MobiDB-lite"/>
    </source>
</evidence>
<protein>
    <submittedName>
        <fullName evidence="3">Cell envelope integrity protein TolA</fullName>
    </submittedName>
</protein>